<proteinExistence type="predicted"/>
<dbReference type="InterPro" id="IPR001853">
    <property type="entry name" value="DSBA-like_thioredoxin_dom"/>
</dbReference>
<feature type="transmembrane region" description="Helical" evidence="1">
    <location>
        <begin position="15"/>
        <end position="35"/>
    </location>
</feature>
<keyword evidence="1" id="KW-1133">Transmembrane helix</keyword>
<evidence type="ECO:0000313" key="3">
    <source>
        <dbReference type="EMBL" id="PNY26930.1"/>
    </source>
</evidence>
<organism evidence="3 4">
    <name type="scientific">Tolypocladium capitatum</name>
    <dbReference type="NCBI Taxonomy" id="45235"/>
    <lineage>
        <taxon>Eukaryota</taxon>
        <taxon>Fungi</taxon>
        <taxon>Dikarya</taxon>
        <taxon>Ascomycota</taxon>
        <taxon>Pezizomycotina</taxon>
        <taxon>Sordariomycetes</taxon>
        <taxon>Hypocreomycetidae</taxon>
        <taxon>Hypocreales</taxon>
        <taxon>Ophiocordycipitaceae</taxon>
        <taxon>Tolypocladium</taxon>
    </lineage>
</organism>
<dbReference type="PANTHER" id="PTHR42943">
    <property type="entry name" value="GLUTATHIONE S-TRANSFERASE KAPPA"/>
    <property type="match status" value="1"/>
</dbReference>
<comment type="caution">
    <text evidence="3">The sequence shown here is derived from an EMBL/GenBank/DDBJ whole genome shotgun (WGS) entry which is preliminary data.</text>
</comment>
<keyword evidence="1" id="KW-0472">Membrane</keyword>
<accession>A0A2K3QHE6</accession>
<dbReference type="PANTHER" id="PTHR42943:SF13">
    <property type="entry name" value="GLUTATHIONE S-TRANSFERASE KAPPA-RELATED"/>
    <property type="match status" value="1"/>
</dbReference>
<dbReference type="GO" id="GO:0004364">
    <property type="term" value="F:glutathione transferase activity"/>
    <property type="evidence" value="ECO:0007669"/>
    <property type="project" value="TreeGrafter"/>
</dbReference>
<sequence>LAHLDDTRDSPSPPVLGAQPTAVVFAFTFAFRLRLHATAANRSRDGTGDMAGGRIVCYMDIASLFSYVAFMRLMADLDKLAANGVEVDIRPVFLGAIMQASGNRPPWTLAAKARYLARDARRAMSAAGVGTPWASPPNLMELSRTASPLRALHFVKANWPAATFHAALRALLRRFWAPPHASLAVDANLVAALADARDPRGRTLFSDDDVRRIVDARESMRDVLAAETRAALDRGAFGAPWFWVTNSQGDAEPFFGSDRFGPMYKHLDIAYRDVEVLLPGPESASKL</sequence>
<keyword evidence="4" id="KW-1185">Reference proteome</keyword>
<dbReference type="STRING" id="45235.A0A2K3QHE6"/>
<dbReference type="SUPFAM" id="SSF52833">
    <property type="entry name" value="Thioredoxin-like"/>
    <property type="match status" value="1"/>
</dbReference>
<protein>
    <recommendedName>
        <fullName evidence="2">DSBA-like thioredoxin domain-containing protein</fullName>
    </recommendedName>
</protein>
<dbReference type="InterPro" id="IPR051924">
    <property type="entry name" value="GST_Kappa/NadH"/>
</dbReference>
<evidence type="ECO:0000256" key="1">
    <source>
        <dbReference type="SAM" id="Phobius"/>
    </source>
</evidence>
<feature type="transmembrane region" description="Helical" evidence="1">
    <location>
        <begin position="55"/>
        <end position="75"/>
    </location>
</feature>
<dbReference type="GO" id="GO:0005739">
    <property type="term" value="C:mitochondrion"/>
    <property type="evidence" value="ECO:0007669"/>
    <property type="project" value="TreeGrafter"/>
</dbReference>
<dbReference type="InterPro" id="IPR036249">
    <property type="entry name" value="Thioredoxin-like_sf"/>
</dbReference>
<dbReference type="Gene3D" id="3.40.30.10">
    <property type="entry name" value="Glutaredoxin"/>
    <property type="match status" value="1"/>
</dbReference>
<keyword evidence="1" id="KW-0812">Transmembrane</keyword>
<dbReference type="GO" id="GO:0005777">
    <property type="term" value="C:peroxisome"/>
    <property type="evidence" value="ECO:0007669"/>
    <property type="project" value="TreeGrafter"/>
</dbReference>
<dbReference type="EMBL" id="NRSZ01000478">
    <property type="protein sequence ID" value="PNY26930.1"/>
    <property type="molecule type" value="Genomic_DNA"/>
</dbReference>
<gene>
    <name evidence="3" type="ORF">TCAP_03121</name>
</gene>
<dbReference type="Proteomes" id="UP000236621">
    <property type="component" value="Unassembled WGS sequence"/>
</dbReference>
<evidence type="ECO:0000259" key="2">
    <source>
        <dbReference type="Pfam" id="PF01323"/>
    </source>
</evidence>
<dbReference type="AlphaFoldDB" id="A0A2K3QHE6"/>
<evidence type="ECO:0000313" key="4">
    <source>
        <dbReference type="Proteomes" id="UP000236621"/>
    </source>
</evidence>
<name>A0A2K3QHE6_9HYPO</name>
<dbReference type="GO" id="GO:0006749">
    <property type="term" value="P:glutathione metabolic process"/>
    <property type="evidence" value="ECO:0007669"/>
    <property type="project" value="TreeGrafter"/>
</dbReference>
<reference evidence="3 4" key="1">
    <citation type="submission" date="2017-08" db="EMBL/GenBank/DDBJ databases">
        <title>Harnessing the power of phylogenomics to disentangle the directionality and signatures of interkingdom host jumping in the parasitic fungal genus Tolypocladium.</title>
        <authorList>
            <person name="Quandt C.A."/>
            <person name="Patterson W."/>
            <person name="Spatafora J.W."/>
        </authorList>
    </citation>
    <scope>NUCLEOTIDE SEQUENCE [LARGE SCALE GENOMIC DNA]</scope>
    <source>
        <strain evidence="3 4">CBS 113982</strain>
    </source>
</reference>
<dbReference type="Pfam" id="PF01323">
    <property type="entry name" value="DSBA"/>
    <property type="match status" value="1"/>
</dbReference>
<dbReference type="GO" id="GO:0004602">
    <property type="term" value="F:glutathione peroxidase activity"/>
    <property type="evidence" value="ECO:0007669"/>
    <property type="project" value="TreeGrafter"/>
</dbReference>
<feature type="domain" description="DSBA-like thioredoxin" evidence="2">
    <location>
        <begin position="55"/>
        <end position="261"/>
    </location>
</feature>
<dbReference type="OrthoDB" id="4664297at2759"/>
<feature type="non-terminal residue" evidence="3">
    <location>
        <position position="1"/>
    </location>
</feature>